<keyword evidence="1" id="KW-0378">Hydrolase</keyword>
<proteinExistence type="predicted"/>
<organism evidence="3 4">
    <name type="scientific">Chitinophaga tropicalis</name>
    <dbReference type="NCBI Taxonomy" id="2683588"/>
    <lineage>
        <taxon>Bacteria</taxon>
        <taxon>Pseudomonadati</taxon>
        <taxon>Bacteroidota</taxon>
        <taxon>Chitinophagia</taxon>
        <taxon>Chitinophagales</taxon>
        <taxon>Chitinophagaceae</taxon>
        <taxon>Chitinophaga</taxon>
    </lineage>
</organism>
<evidence type="ECO:0000313" key="3">
    <source>
        <dbReference type="EMBL" id="MVT09648.1"/>
    </source>
</evidence>
<dbReference type="AlphaFoldDB" id="A0A7K1U5K8"/>
<accession>A0A7K1U5K8</accession>
<comment type="caution">
    <text evidence="3">The sequence shown here is derived from an EMBL/GenBank/DDBJ whole genome shotgun (WGS) entry which is preliminary data.</text>
</comment>
<dbReference type="SUPFAM" id="SSF82171">
    <property type="entry name" value="DPP6 N-terminal domain-like"/>
    <property type="match status" value="1"/>
</dbReference>
<reference evidence="3 4" key="1">
    <citation type="submission" date="2019-12" db="EMBL/GenBank/DDBJ databases">
        <title>Chitinophaga sp. strain ysch24 (GDMCC 1.1355), whole genome shotgun sequence.</title>
        <authorList>
            <person name="Zhang X."/>
        </authorList>
    </citation>
    <scope>NUCLEOTIDE SEQUENCE [LARGE SCALE GENOMIC DNA]</scope>
    <source>
        <strain evidence="4">ysch24</strain>
    </source>
</reference>
<gene>
    <name evidence="3" type="ORF">GO493_15370</name>
</gene>
<dbReference type="InterPro" id="IPR001375">
    <property type="entry name" value="Peptidase_S9_cat"/>
</dbReference>
<dbReference type="Proteomes" id="UP000461730">
    <property type="component" value="Unassembled WGS sequence"/>
</dbReference>
<protein>
    <submittedName>
        <fullName evidence="3">Prolyl oligopeptidase family serine peptidase</fullName>
    </submittedName>
</protein>
<dbReference type="PANTHER" id="PTHR42776:SF27">
    <property type="entry name" value="DIPEPTIDYL PEPTIDASE FAMILY MEMBER 6"/>
    <property type="match status" value="1"/>
</dbReference>
<dbReference type="Gene3D" id="3.40.50.1820">
    <property type="entry name" value="alpha/beta hydrolase"/>
    <property type="match status" value="1"/>
</dbReference>
<evidence type="ECO:0000313" key="4">
    <source>
        <dbReference type="Proteomes" id="UP000461730"/>
    </source>
</evidence>
<keyword evidence="4" id="KW-1185">Reference proteome</keyword>
<dbReference type="RefSeq" id="WP_157307092.1">
    <property type="nucleotide sequence ID" value="NZ_WRXN01000006.1"/>
</dbReference>
<name>A0A7K1U5K8_9BACT</name>
<sequence>MLTASKLLLVIPYLYFYLPALPQKKLVDNESYKYWIRLYADYTISDDGQTVCYRYGTPAGGDTLIVQTGNKIQTFPHAFNPVFSGKYCLFQLPGDTLVLLGTDTNYIREVKYYTARDNILITQSGNALQWTELSTRKQFHIPASNIQQLVFTGAQLVFIANDTLRYFHPGMSAAANIYAPATGIPNISNDGSYITFQLPVQQQQGNERVKVRHYKQSYLQSIPPRQQTVIFNIPGNSLRPVTDSSTEVCYQNGGRYILLQNVLNSQEYYWNKTVTSALYLFDTYTGQQKVIAQNKAGLLLHAVISPDARFITWYNTTAACYYSYSIASGRTRKLVKGNAEWKDNDLYIYTANDLWKVDPEGKKQSAHLAQGYSSWPLFPGILVTLNNRNKQNGFRDLKRKKPVMDAFLYYIPRFPLDQYKPVKARNTAVYLVQRMNAGAAPNLFLTTDLISFKPVTNFQPQAGYNWLTVELTKEGLLYKPENFDSTRQYPVIFHYYEKSSDGLHRYLLPQPGAGDLNIPWYVSNGYIVFIPDIITEKGYPGPSAAKAVIRAAEYLSAFPWVDKEHMGLQGHSFGGYVTNYLVTCTNLFKAAQSSAGPSDFFSGYGSIRKQTGTAMQALYEKGQNNMGALPWENPALYIENSPVLHAHKINTPLLLMHNENDNSVPVAQSIELFTALRRLQKPVWLIQYKDEGHVLFSDVNKLDFEIRQQAFFDHYLKNKPLPDWMKAH</sequence>
<evidence type="ECO:0000256" key="1">
    <source>
        <dbReference type="ARBA" id="ARBA00022801"/>
    </source>
</evidence>
<dbReference type="PANTHER" id="PTHR42776">
    <property type="entry name" value="SERINE PEPTIDASE S9 FAMILY MEMBER"/>
    <property type="match status" value="1"/>
</dbReference>
<feature type="domain" description="Peptidase S9 prolyl oligopeptidase catalytic" evidence="2">
    <location>
        <begin position="545"/>
        <end position="718"/>
    </location>
</feature>
<dbReference type="GO" id="GO:0004252">
    <property type="term" value="F:serine-type endopeptidase activity"/>
    <property type="evidence" value="ECO:0007669"/>
    <property type="project" value="TreeGrafter"/>
</dbReference>
<dbReference type="EMBL" id="WRXN01000006">
    <property type="protein sequence ID" value="MVT09648.1"/>
    <property type="molecule type" value="Genomic_DNA"/>
</dbReference>
<dbReference type="InterPro" id="IPR029058">
    <property type="entry name" value="AB_hydrolase_fold"/>
</dbReference>
<dbReference type="SUPFAM" id="SSF53474">
    <property type="entry name" value="alpha/beta-Hydrolases"/>
    <property type="match status" value="1"/>
</dbReference>
<dbReference type="GO" id="GO:0006508">
    <property type="term" value="P:proteolysis"/>
    <property type="evidence" value="ECO:0007669"/>
    <property type="project" value="InterPro"/>
</dbReference>
<evidence type="ECO:0000259" key="2">
    <source>
        <dbReference type="Pfam" id="PF00326"/>
    </source>
</evidence>
<dbReference type="Pfam" id="PF00326">
    <property type="entry name" value="Peptidase_S9"/>
    <property type="match status" value="1"/>
</dbReference>